<accession>A0A3E4S4C6</accession>
<evidence type="ECO:0000313" key="2">
    <source>
        <dbReference type="Proteomes" id="UP000261288"/>
    </source>
</evidence>
<dbReference type="AlphaFoldDB" id="A0A3E4S4C6"/>
<sequence>MAALRNSSALLVCLDCWTAYSKRRTLLTQISANYAPTKTLQNVFDSTAGGATHHGSNRHPAVQRHRRHRREIIHQYQARHRIGTFHIRYGLYALFKRSIPLSRDAPLPPERSRPSIMRCIASFKTACRIVGAGTSCFVQNIKMLVRSIAQHAHYLREISCYPSTMRPDKAHCASGTTTVTR</sequence>
<name>A0A3E4S4C6_BIFLN</name>
<protein>
    <submittedName>
        <fullName evidence="1">Uncharacterized protein</fullName>
    </submittedName>
</protein>
<gene>
    <name evidence="1" type="ORF">DXC63_09330</name>
</gene>
<organism evidence="1 2">
    <name type="scientific">Bifidobacterium longum</name>
    <dbReference type="NCBI Taxonomy" id="216816"/>
    <lineage>
        <taxon>Bacteria</taxon>
        <taxon>Bacillati</taxon>
        <taxon>Actinomycetota</taxon>
        <taxon>Actinomycetes</taxon>
        <taxon>Bifidobacteriales</taxon>
        <taxon>Bifidobacteriaceae</taxon>
        <taxon>Bifidobacterium</taxon>
    </lineage>
</organism>
<dbReference type="Proteomes" id="UP000261288">
    <property type="component" value="Unassembled WGS sequence"/>
</dbReference>
<evidence type="ECO:0000313" key="1">
    <source>
        <dbReference type="EMBL" id="RGL46365.1"/>
    </source>
</evidence>
<reference evidence="1 2" key="1">
    <citation type="submission" date="2018-08" db="EMBL/GenBank/DDBJ databases">
        <title>A genome reference for cultivated species of the human gut microbiota.</title>
        <authorList>
            <person name="Zou Y."/>
            <person name="Xue W."/>
            <person name="Luo G."/>
        </authorList>
    </citation>
    <scope>NUCLEOTIDE SEQUENCE [LARGE SCALE GENOMIC DNA]</scope>
    <source>
        <strain evidence="1 2">TF06-45A</strain>
    </source>
</reference>
<comment type="caution">
    <text evidence="1">The sequence shown here is derived from an EMBL/GenBank/DDBJ whole genome shotgun (WGS) entry which is preliminary data.</text>
</comment>
<dbReference type="EMBL" id="QSRZ01000010">
    <property type="protein sequence ID" value="RGL46365.1"/>
    <property type="molecule type" value="Genomic_DNA"/>
</dbReference>
<proteinExistence type="predicted"/>